<dbReference type="HOGENOM" id="CLU_047363_0_1_0"/>
<evidence type="ECO:0000256" key="9">
    <source>
        <dbReference type="ARBA" id="ARBA00022679"/>
    </source>
</evidence>
<feature type="domain" description="tRNA methyltransferase TRMD/TRM10-type" evidence="18">
    <location>
        <begin position="1"/>
        <end position="223"/>
    </location>
</feature>
<dbReference type="HAMAP" id="MF_00605">
    <property type="entry name" value="TrmD"/>
    <property type="match status" value="1"/>
</dbReference>
<proteinExistence type="inferred from homology"/>
<evidence type="ECO:0000256" key="12">
    <source>
        <dbReference type="ARBA" id="ARBA00029736"/>
    </source>
</evidence>
<keyword evidence="9 15" id="KW-0808">Transferase</keyword>
<comment type="subcellular location">
    <subcellularLocation>
        <location evidence="2 15 17">Cytoplasm</location>
    </subcellularLocation>
</comment>
<sequence length="247" mass="27330">MHYTVLTLFPQLIRPWTEEALLGRAVRSGRISFDIRDLREHAGNKHRRVDDTPYGGGAGMVIRVDVAARALAAVREVSAPDEVILLTPAGEPLTQPLAETLAAKGHLCLLSGRYEGFDARVETLVTREVSVGDFVMMGGEVAALALIEATARLLPGVLGDAESFAQDSFTTGLLDYPEYTRPLEWEGQRVPEVLLSGHHANVARWRRERALERTLKRRPELLERAALTEADRAFLRELGRETDAPES</sequence>
<evidence type="ECO:0000313" key="20">
    <source>
        <dbReference type="Proteomes" id="UP000000379"/>
    </source>
</evidence>
<dbReference type="STRING" id="649638.Trad_0068"/>
<keyword evidence="8 15" id="KW-0489">Methyltransferase</keyword>
<dbReference type="GO" id="GO:0002939">
    <property type="term" value="P:tRNA N1-guanine methylation"/>
    <property type="evidence" value="ECO:0007669"/>
    <property type="project" value="TreeGrafter"/>
</dbReference>
<dbReference type="AlphaFoldDB" id="D7CX87"/>
<dbReference type="InterPro" id="IPR029028">
    <property type="entry name" value="Alpha/beta_knot_MTases"/>
</dbReference>
<protein>
    <recommendedName>
        <fullName evidence="6 15">tRNA (guanine-N(1)-)-methyltransferase</fullName>
        <ecNumber evidence="5 15">2.1.1.228</ecNumber>
    </recommendedName>
    <alternativeName>
        <fullName evidence="12 15">M1G-methyltransferase</fullName>
    </alternativeName>
    <alternativeName>
        <fullName evidence="13 15">tRNA [GM37] methyltransferase</fullName>
    </alternativeName>
</protein>
<evidence type="ECO:0000256" key="4">
    <source>
        <dbReference type="ARBA" id="ARBA00011738"/>
    </source>
</evidence>
<evidence type="ECO:0000256" key="1">
    <source>
        <dbReference type="ARBA" id="ARBA00002634"/>
    </source>
</evidence>
<evidence type="ECO:0000256" key="3">
    <source>
        <dbReference type="ARBA" id="ARBA00007630"/>
    </source>
</evidence>
<evidence type="ECO:0000259" key="18">
    <source>
        <dbReference type="Pfam" id="PF01746"/>
    </source>
</evidence>
<comment type="subunit">
    <text evidence="4 15 17">Homodimer.</text>
</comment>
<accession>D7CX87</accession>
<dbReference type="PIRSF" id="PIRSF000386">
    <property type="entry name" value="tRNA_mtase"/>
    <property type="match status" value="1"/>
</dbReference>
<evidence type="ECO:0000256" key="5">
    <source>
        <dbReference type="ARBA" id="ARBA00012807"/>
    </source>
</evidence>
<dbReference type="PANTHER" id="PTHR46417">
    <property type="entry name" value="TRNA (GUANINE-N(1)-)-METHYLTRANSFERASE"/>
    <property type="match status" value="1"/>
</dbReference>
<evidence type="ECO:0000313" key="19">
    <source>
        <dbReference type="EMBL" id="ADI13211.1"/>
    </source>
</evidence>
<evidence type="ECO:0000256" key="7">
    <source>
        <dbReference type="ARBA" id="ARBA00022490"/>
    </source>
</evidence>
<dbReference type="eggNOG" id="COG0336">
    <property type="taxonomic scope" value="Bacteria"/>
</dbReference>
<comment type="function">
    <text evidence="1 15 17">Specifically methylates guanosine-37 in various tRNAs.</text>
</comment>
<feature type="binding site" evidence="15 16">
    <location>
        <position position="112"/>
    </location>
    <ligand>
        <name>S-adenosyl-L-methionine</name>
        <dbReference type="ChEBI" id="CHEBI:59789"/>
    </ligand>
</feature>
<evidence type="ECO:0000256" key="17">
    <source>
        <dbReference type="RuleBase" id="RU003464"/>
    </source>
</evidence>
<dbReference type="InterPro" id="IPR023148">
    <property type="entry name" value="tRNA_m1G_MeTrfase_C_sf"/>
</dbReference>
<dbReference type="GO" id="GO:0052906">
    <property type="term" value="F:tRNA (guanine(37)-N1)-methyltransferase activity"/>
    <property type="evidence" value="ECO:0007669"/>
    <property type="project" value="UniProtKB-UniRule"/>
</dbReference>
<gene>
    <name evidence="15" type="primary">trmD</name>
    <name evidence="19" type="ordered locus">Trad_0068</name>
</gene>
<comment type="similarity">
    <text evidence="3 15 17">Belongs to the RNA methyltransferase TrmD family.</text>
</comment>
<dbReference type="InterPro" id="IPR016009">
    <property type="entry name" value="tRNA_MeTrfase_TRMD/TRM10"/>
</dbReference>
<dbReference type="NCBIfam" id="TIGR00088">
    <property type="entry name" value="trmD"/>
    <property type="match status" value="1"/>
</dbReference>
<reference evidence="19 20" key="2">
    <citation type="journal article" date="2011" name="Stand. Genomic Sci.">
        <title>Complete genome sequence of Truepera radiovictrix type strain (RQ-24).</title>
        <authorList>
            <person name="Ivanova N."/>
            <person name="Rohde C."/>
            <person name="Munk C."/>
            <person name="Nolan M."/>
            <person name="Lucas S."/>
            <person name="Del Rio T.G."/>
            <person name="Tice H."/>
            <person name="Deshpande S."/>
            <person name="Cheng J.F."/>
            <person name="Tapia R."/>
            <person name="Han C."/>
            <person name="Goodwin L."/>
            <person name="Pitluck S."/>
            <person name="Liolios K."/>
            <person name="Mavromatis K."/>
            <person name="Mikhailova N."/>
            <person name="Pati A."/>
            <person name="Chen A."/>
            <person name="Palaniappan K."/>
            <person name="Land M."/>
            <person name="Hauser L."/>
            <person name="Chang Y.J."/>
            <person name="Jeffries C.D."/>
            <person name="Brambilla E."/>
            <person name="Rohde M."/>
            <person name="Goker M."/>
            <person name="Tindall B.J."/>
            <person name="Woyke T."/>
            <person name="Bristow J."/>
            <person name="Eisen J.A."/>
            <person name="Markowitz V."/>
            <person name="Hugenholtz P."/>
            <person name="Kyrpides N.C."/>
            <person name="Klenk H.P."/>
            <person name="Lapidus A."/>
        </authorList>
    </citation>
    <scope>NUCLEOTIDE SEQUENCE [LARGE SCALE GENOMIC DNA]</scope>
    <source>
        <strain evidence="20">DSM 17093 / CIP 108686 / LMG 22925 / RQ-24</strain>
    </source>
</reference>
<dbReference type="Pfam" id="PF01746">
    <property type="entry name" value="tRNA_m1G_MT"/>
    <property type="match status" value="1"/>
</dbReference>
<dbReference type="Proteomes" id="UP000000379">
    <property type="component" value="Chromosome"/>
</dbReference>
<dbReference type="EMBL" id="CP002049">
    <property type="protein sequence ID" value="ADI13211.1"/>
    <property type="molecule type" value="Genomic_DNA"/>
</dbReference>
<evidence type="ECO:0000256" key="16">
    <source>
        <dbReference type="PIRSR" id="PIRSR000386-1"/>
    </source>
</evidence>
<dbReference type="OrthoDB" id="9807416at2"/>
<reference evidence="20" key="1">
    <citation type="submission" date="2010-05" db="EMBL/GenBank/DDBJ databases">
        <title>The complete genome of Truepera radiovictris DSM 17093.</title>
        <authorList>
            <consortium name="US DOE Joint Genome Institute (JGI-PGF)"/>
            <person name="Lucas S."/>
            <person name="Copeland A."/>
            <person name="Lapidus A."/>
            <person name="Glavina del Rio T."/>
            <person name="Dalin E."/>
            <person name="Tice H."/>
            <person name="Bruce D."/>
            <person name="Goodwin L."/>
            <person name="Pitluck S."/>
            <person name="Kyrpides N."/>
            <person name="Mavromatis K."/>
            <person name="Ovchinnikova G."/>
            <person name="Munk A.C."/>
            <person name="Detter J.C."/>
            <person name="Han C."/>
            <person name="Tapia R."/>
            <person name="Land M."/>
            <person name="Hauser L."/>
            <person name="Markowitz V."/>
            <person name="Cheng J.-F."/>
            <person name="Hugenholtz P."/>
            <person name="Woyke T."/>
            <person name="Wu D."/>
            <person name="Tindall B."/>
            <person name="Pomrenke H.G."/>
            <person name="Brambilla E."/>
            <person name="Klenk H.-P."/>
            <person name="Eisen J.A."/>
        </authorList>
    </citation>
    <scope>NUCLEOTIDE SEQUENCE [LARGE SCALE GENOMIC DNA]</scope>
    <source>
        <strain evidence="20">DSM 17093 / CIP 108686 / LMG 22925 / RQ-24</strain>
    </source>
</reference>
<evidence type="ECO:0000256" key="14">
    <source>
        <dbReference type="ARBA" id="ARBA00047783"/>
    </source>
</evidence>
<evidence type="ECO:0000256" key="10">
    <source>
        <dbReference type="ARBA" id="ARBA00022691"/>
    </source>
</evidence>
<evidence type="ECO:0000256" key="11">
    <source>
        <dbReference type="ARBA" id="ARBA00022694"/>
    </source>
</evidence>
<evidence type="ECO:0000256" key="15">
    <source>
        <dbReference type="HAMAP-Rule" id="MF_00605"/>
    </source>
</evidence>
<organism evidence="19 20">
    <name type="scientific">Truepera radiovictrix (strain DSM 17093 / CIP 108686 / LMG 22925 / RQ-24)</name>
    <dbReference type="NCBI Taxonomy" id="649638"/>
    <lineage>
        <taxon>Bacteria</taxon>
        <taxon>Thermotogati</taxon>
        <taxon>Deinococcota</taxon>
        <taxon>Deinococci</taxon>
        <taxon>Trueperales</taxon>
        <taxon>Trueperaceae</taxon>
        <taxon>Truepera</taxon>
    </lineage>
</organism>
<evidence type="ECO:0000256" key="2">
    <source>
        <dbReference type="ARBA" id="ARBA00004496"/>
    </source>
</evidence>
<dbReference type="InterPro" id="IPR002649">
    <property type="entry name" value="tRNA_m1G_MeTrfase_TrmD"/>
</dbReference>
<keyword evidence="20" id="KW-1185">Reference proteome</keyword>
<dbReference type="EC" id="2.1.1.228" evidence="5 15"/>
<evidence type="ECO:0000256" key="8">
    <source>
        <dbReference type="ARBA" id="ARBA00022603"/>
    </source>
</evidence>
<evidence type="ECO:0000256" key="6">
    <source>
        <dbReference type="ARBA" id="ARBA00014679"/>
    </source>
</evidence>
<keyword evidence="11 15" id="KW-0819">tRNA processing</keyword>
<dbReference type="KEGG" id="tra:Trad_0068"/>
<keyword evidence="10 15" id="KW-0949">S-adenosyl-L-methionine</keyword>
<dbReference type="SUPFAM" id="SSF75217">
    <property type="entry name" value="alpha/beta knot"/>
    <property type="match status" value="1"/>
</dbReference>
<dbReference type="Gene3D" id="3.40.1280.10">
    <property type="match status" value="1"/>
</dbReference>
<evidence type="ECO:0000256" key="13">
    <source>
        <dbReference type="ARBA" id="ARBA00033392"/>
    </source>
</evidence>
<dbReference type="InterPro" id="IPR029026">
    <property type="entry name" value="tRNA_m1G_MTases_N"/>
</dbReference>
<dbReference type="Gene3D" id="1.10.1270.20">
    <property type="entry name" value="tRNA(m1g37)methyltransferase, domain 2"/>
    <property type="match status" value="1"/>
</dbReference>
<dbReference type="PANTHER" id="PTHR46417:SF1">
    <property type="entry name" value="TRNA (GUANINE-N(1)-)-METHYLTRANSFERASE"/>
    <property type="match status" value="1"/>
</dbReference>
<dbReference type="GO" id="GO:0005829">
    <property type="term" value="C:cytosol"/>
    <property type="evidence" value="ECO:0007669"/>
    <property type="project" value="TreeGrafter"/>
</dbReference>
<name>D7CX87_TRURR</name>
<dbReference type="NCBIfam" id="NF000648">
    <property type="entry name" value="PRK00026.1"/>
    <property type="match status" value="1"/>
</dbReference>
<comment type="catalytic activity">
    <reaction evidence="14 15 17">
        <text>guanosine(37) in tRNA + S-adenosyl-L-methionine = N(1)-methylguanosine(37) in tRNA + S-adenosyl-L-homocysteine + H(+)</text>
        <dbReference type="Rhea" id="RHEA:36899"/>
        <dbReference type="Rhea" id="RHEA-COMP:10145"/>
        <dbReference type="Rhea" id="RHEA-COMP:10147"/>
        <dbReference type="ChEBI" id="CHEBI:15378"/>
        <dbReference type="ChEBI" id="CHEBI:57856"/>
        <dbReference type="ChEBI" id="CHEBI:59789"/>
        <dbReference type="ChEBI" id="CHEBI:73542"/>
        <dbReference type="ChEBI" id="CHEBI:74269"/>
        <dbReference type="EC" id="2.1.1.228"/>
    </reaction>
</comment>
<feature type="binding site" evidence="15 16">
    <location>
        <begin position="131"/>
        <end position="136"/>
    </location>
    <ligand>
        <name>S-adenosyl-L-methionine</name>
        <dbReference type="ChEBI" id="CHEBI:59789"/>
    </ligand>
</feature>
<dbReference type="CDD" id="cd18080">
    <property type="entry name" value="TrmD-like"/>
    <property type="match status" value="1"/>
</dbReference>
<keyword evidence="7 15" id="KW-0963">Cytoplasm</keyword>
<dbReference type="FunFam" id="1.10.1270.20:FF:000001">
    <property type="entry name" value="tRNA (guanine-N(1)-)-methyltransferase"/>
    <property type="match status" value="1"/>
</dbReference>
<dbReference type="RefSeq" id="WP_013176591.1">
    <property type="nucleotide sequence ID" value="NC_014221.1"/>
</dbReference>